<dbReference type="InterPro" id="IPR007527">
    <property type="entry name" value="Znf_SWIM"/>
</dbReference>
<protein>
    <recommendedName>
        <fullName evidence="3">SWIM-type domain-containing protein</fullName>
    </recommendedName>
</protein>
<dbReference type="AlphaFoldDB" id="A0AAV0DLK4"/>
<dbReference type="Proteomes" id="UP001152523">
    <property type="component" value="Unassembled WGS sequence"/>
</dbReference>
<feature type="region of interest" description="Disordered" evidence="2">
    <location>
        <begin position="685"/>
        <end position="710"/>
    </location>
</feature>
<dbReference type="PANTHER" id="PTHR31973">
    <property type="entry name" value="POLYPROTEIN, PUTATIVE-RELATED"/>
    <property type="match status" value="1"/>
</dbReference>
<proteinExistence type="predicted"/>
<evidence type="ECO:0000256" key="1">
    <source>
        <dbReference type="PROSITE-ProRule" id="PRU00325"/>
    </source>
</evidence>
<gene>
    <name evidence="4" type="ORF">CEPIT_LOCUS15809</name>
</gene>
<name>A0AAV0DLK4_9ASTE</name>
<feature type="compositionally biased region" description="Polar residues" evidence="2">
    <location>
        <begin position="69"/>
        <end position="89"/>
    </location>
</feature>
<keyword evidence="1" id="KW-0479">Metal-binding</keyword>
<dbReference type="PANTHER" id="PTHR31973:SF195">
    <property type="entry name" value="MUDR FAMILY TRANSPOSASE"/>
    <property type="match status" value="1"/>
</dbReference>
<dbReference type="Pfam" id="PF10551">
    <property type="entry name" value="MULE"/>
    <property type="match status" value="1"/>
</dbReference>
<keyword evidence="5" id="KW-1185">Reference proteome</keyword>
<keyword evidence="1" id="KW-0863">Zinc-finger</keyword>
<evidence type="ECO:0000256" key="2">
    <source>
        <dbReference type="SAM" id="MobiDB-lite"/>
    </source>
</evidence>
<sequence>MQEMSRDGFYDMKTIHGKFPIYNSERICVSSMPWPIHDDPSWIYFLQFARNQYERVEIYINAEKKQMVHPSQQRTSRRPPNQGTSQSMIDVNVPHDVSDSDDDPDYNALSFSEHESSSEDSDDIPNEDEDEDEEEFVEPTYREEQPIYVGRVYDTFEELKQDVSLVNLKEFRTFRNEAKRIDYWRAKCVHHETCAWFIQASLIKHTTQWKVKQYQPKHNCIPNYTRGKNDKLLTSKLIASEISSKIFVKPDYSVKLIMHDIQRKFNIHVGYKKAWYARILALEKRFGNWEAVYNDLPKLLQGMAFSNPGIIVDLRTDQTDTQGTYEFKYAFWSIKAAIDGFNHCLPVISIDGTHLYGKYKGTLLVAVAMNANREIFPLAFGVVDSENGDSWTWFLQLVATNIIPPRRNVCIISDRHVAIDCAFRNVPQLGTPLIQRRYCLRHIRSNFMSQFRSKNLKKLCWRARSTPILNEFTNYMQQIRGANERALNYLDAIPKEKWALCFDGGCRYGILTTNLSESFNHALKGCRTLPITALVRATFDKSVKLFVERRNAGMMWNQSGYQFPEKIRKQIMDGWQQRRHTVVIPHNYHSGVFSVAIENATPVTVDFSRSDCDCGCWRMNWMPCSHVHAVCHFLDRPVNQLIPEVYKLTSYINAHAGDIMPLPNMNEWPDIGIHLLPPKYLSRTSRVGRRQETRFQNEMDMRPSRRRGQQ</sequence>
<dbReference type="PROSITE" id="PS50966">
    <property type="entry name" value="ZF_SWIM"/>
    <property type="match status" value="1"/>
</dbReference>
<feature type="compositionally biased region" description="Acidic residues" evidence="2">
    <location>
        <begin position="118"/>
        <end position="137"/>
    </location>
</feature>
<keyword evidence="1" id="KW-0862">Zinc</keyword>
<evidence type="ECO:0000313" key="5">
    <source>
        <dbReference type="Proteomes" id="UP001152523"/>
    </source>
</evidence>
<dbReference type="EMBL" id="CAMAPF010000113">
    <property type="protein sequence ID" value="CAH9101991.1"/>
    <property type="molecule type" value="Genomic_DNA"/>
</dbReference>
<organism evidence="4 5">
    <name type="scientific">Cuscuta epithymum</name>
    <dbReference type="NCBI Taxonomy" id="186058"/>
    <lineage>
        <taxon>Eukaryota</taxon>
        <taxon>Viridiplantae</taxon>
        <taxon>Streptophyta</taxon>
        <taxon>Embryophyta</taxon>
        <taxon>Tracheophyta</taxon>
        <taxon>Spermatophyta</taxon>
        <taxon>Magnoliopsida</taxon>
        <taxon>eudicotyledons</taxon>
        <taxon>Gunneridae</taxon>
        <taxon>Pentapetalae</taxon>
        <taxon>asterids</taxon>
        <taxon>lamiids</taxon>
        <taxon>Solanales</taxon>
        <taxon>Convolvulaceae</taxon>
        <taxon>Cuscuteae</taxon>
        <taxon>Cuscuta</taxon>
        <taxon>Cuscuta subgen. Cuscuta</taxon>
    </lineage>
</organism>
<dbReference type="GO" id="GO:0008270">
    <property type="term" value="F:zinc ion binding"/>
    <property type="evidence" value="ECO:0007669"/>
    <property type="project" value="UniProtKB-KW"/>
</dbReference>
<feature type="region of interest" description="Disordered" evidence="2">
    <location>
        <begin position="66"/>
        <end position="141"/>
    </location>
</feature>
<feature type="domain" description="SWIM-type" evidence="3">
    <location>
        <begin position="603"/>
        <end position="635"/>
    </location>
</feature>
<dbReference type="InterPro" id="IPR018289">
    <property type="entry name" value="MULE_transposase_dom"/>
</dbReference>
<evidence type="ECO:0000313" key="4">
    <source>
        <dbReference type="EMBL" id="CAH9101991.1"/>
    </source>
</evidence>
<feature type="compositionally biased region" description="Basic and acidic residues" evidence="2">
    <location>
        <begin position="689"/>
        <end position="703"/>
    </location>
</feature>
<comment type="caution">
    <text evidence="4">The sequence shown here is derived from an EMBL/GenBank/DDBJ whole genome shotgun (WGS) entry which is preliminary data.</text>
</comment>
<reference evidence="4" key="1">
    <citation type="submission" date="2022-07" db="EMBL/GenBank/DDBJ databases">
        <authorList>
            <person name="Macas J."/>
            <person name="Novak P."/>
            <person name="Neumann P."/>
        </authorList>
    </citation>
    <scope>NUCLEOTIDE SEQUENCE</scope>
</reference>
<evidence type="ECO:0000259" key="3">
    <source>
        <dbReference type="PROSITE" id="PS50966"/>
    </source>
</evidence>
<accession>A0AAV0DLK4</accession>